<dbReference type="SMART" id="SM00360">
    <property type="entry name" value="RRM"/>
    <property type="match status" value="2"/>
</dbReference>
<keyword evidence="6" id="KW-1185">Reference proteome</keyword>
<gene>
    <name evidence="5" type="ORF">KHLLAP_LOCUS11793</name>
</gene>
<evidence type="ECO:0000313" key="6">
    <source>
        <dbReference type="Proteomes" id="UP001295740"/>
    </source>
</evidence>
<reference evidence="5" key="1">
    <citation type="submission" date="2023-10" db="EMBL/GenBank/DDBJ databases">
        <authorList>
            <person name="Hackl T."/>
        </authorList>
    </citation>
    <scope>NUCLEOTIDE SEQUENCE</scope>
</reference>
<evidence type="ECO:0000256" key="1">
    <source>
        <dbReference type="ARBA" id="ARBA00022884"/>
    </source>
</evidence>
<dbReference type="InterPro" id="IPR000504">
    <property type="entry name" value="RRM_dom"/>
</dbReference>
<dbReference type="SUPFAM" id="SSF54928">
    <property type="entry name" value="RNA-binding domain, RBD"/>
    <property type="match status" value="1"/>
</dbReference>
<dbReference type="PANTHER" id="PTHR48025:SF1">
    <property type="entry name" value="RRM DOMAIN-CONTAINING PROTEIN"/>
    <property type="match status" value="1"/>
</dbReference>
<dbReference type="PROSITE" id="PS50102">
    <property type="entry name" value="RRM"/>
    <property type="match status" value="1"/>
</dbReference>
<proteinExistence type="predicted"/>
<dbReference type="AlphaFoldDB" id="A0AAI8VVD1"/>
<dbReference type="InterPro" id="IPR050502">
    <property type="entry name" value="Euk_RNA-bind_prot"/>
</dbReference>
<feature type="compositionally biased region" description="Basic and acidic residues" evidence="3">
    <location>
        <begin position="1"/>
        <end position="17"/>
    </location>
</feature>
<organism evidence="5 6">
    <name type="scientific">Anthostomella pinea</name>
    <dbReference type="NCBI Taxonomy" id="933095"/>
    <lineage>
        <taxon>Eukaryota</taxon>
        <taxon>Fungi</taxon>
        <taxon>Dikarya</taxon>
        <taxon>Ascomycota</taxon>
        <taxon>Pezizomycotina</taxon>
        <taxon>Sordariomycetes</taxon>
        <taxon>Xylariomycetidae</taxon>
        <taxon>Xylariales</taxon>
        <taxon>Xylariaceae</taxon>
        <taxon>Anthostomella</taxon>
    </lineage>
</organism>
<dbReference type="EMBL" id="CAUWAG010000018">
    <property type="protein sequence ID" value="CAJ2511325.1"/>
    <property type="molecule type" value="Genomic_DNA"/>
</dbReference>
<dbReference type="Pfam" id="PF00076">
    <property type="entry name" value="RRM_1"/>
    <property type="match status" value="2"/>
</dbReference>
<dbReference type="CDD" id="cd00590">
    <property type="entry name" value="RRM_SF"/>
    <property type="match status" value="2"/>
</dbReference>
<dbReference type="PANTHER" id="PTHR48025">
    <property type="entry name" value="OS02G0815200 PROTEIN"/>
    <property type="match status" value="1"/>
</dbReference>
<dbReference type="InterPro" id="IPR035979">
    <property type="entry name" value="RBD_domain_sf"/>
</dbReference>
<evidence type="ECO:0000256" key="3">
    <source>
        <dbReference type="SAM" id="MobiDB-lite"/>
    </source>
</evidence>
<name>A0AAI8VVD1_9PEZI</name>
<protein>
    <submittedName>
        <fullName evidence="5">Uu.00g069500.m01.CDS01</fullName>
    </submittedName>
</protein>
<feature type="domain" description="RRM" evidence="4">
    <location>
        <begin position="162"/>
        <end position="241"/>
    </location>
</feature>
<accession>A0AAI8VVD1</accession>
<comment type="caution">
    <text evidence="5">The sequence shown here is derived from an EMBL/GenBank/DDBJ whole genome shotgun (WGS) entry which is preliminary data.</text>
</comment>
<dbReference type="Gene3D" id="3.30.70.330">
    <property type="match status" value="2"/>
</dbReference>
<dbReference type="Proteomes" id="UP001295740">
    <property type="component" value="Unassembled WGS sequence"/>
</dbReference>
<feature type="region of interest" description="Disordered" evidence="3">
    <location>
        <begin position="1"/>
        <end position="67"/>
    </location>
</feature>
<evidence type="ECO:0000259" key="4">
    <source>
        <dbReference type="PROSITE" id="PS50102"/>
    </source>
</evidence>
<sequence>MSGSDNWRESFDLRRSDSAPPESKASEFLQDGDPGGQQERSDFASTRPPSDRLQTLGPAQEDDDDAAKAIPDGKRIYDLGHYKNIHVDIDPFIVQNKTFCYVEFPDSAAADKAMEELDGKMLLGREVKCGPCQSGGPSEGINRWVRWSGEKGDRYRYDPRGKRLFVVGLPRIHDRSTHFTEISELFKGFEVVAISNRKGRRGRQGFCFVDVATEAEAEKAKNEVNHKVFEGKRLYVSYAKGTEPIEASEESN</sequence>
<evidence type="ECO:0000313" key="5">
    <source>
        <dbReference type="EMBL" id="CAJ2511325.1"/>
    </source>
</evidence>
<dbReference type="InterPro" id="IPR012677">
    <property type="entry name" value="Nucleotide-bd_a/b_plait_sf"/>
</dbReference>
<keyword evidence="1 2" id="KW-0694">RNA-binding</keyword>
<dbReference type="GO" id="GO:0003729">
    <property type="term" value="F:mRNA binding"/>
    <property type="evidence" value="ECO:0007669"/>
    <property type="project" value="TreeGrafter"/>
</dbReference>
<evidence type="ECO:0000256" key="2">
    <source>
        <dbReference type="PROSITE-ProRule" id="PRU00176"/>
    </source>
</evidence>